<proteinExistence type="predicted"/>
<evidence type="ECO:0000313" key="1">
    <source>
        <dbReference type="EMBL" id="KAJ4707742.1"/>
    </source>
</evidence>
<organism evidence="1 2">
    <name type="scientific">Melia azedarach</name>
    <name type="common">Chinaberry tree</name>
    <dbReference type="NCBI Taxonomy" id="155640"/>
    <lineage>
        <taxon>Eukaryota</taxon>
        <taxon>Viridiplantae</taxon>
        <taxon>Streptophyta</taxon>
        <taxon>Embryophyta</taxon>
        <taxon>Tracheophyta</taxon>
        <taxon>Spermatophyta</taxon>
        <taxon>Magnoliopsida</taxon>
        <taxon>eudicotyledons</taxon>
        <taxon>Gunneridae</taxon>
        <taxon>Pentapetalae</taxon>
        <taxon>rosids</taxon>
        <taxon>malvids</taxon>
        <taxon>Sapindales</taxon>
        <taxon>Meliaceae</taxon>
        <taxon>Melia</taxon>
    </lineage>
</organism>
<dbReference type="EMBL" id="CM051403">
    <property type="protein sequence ID" value="KAJ4707742.1"/>
    <property type="molecule type" value="Genomic_DNA"/>
</dbReference>
<name>A0ACC1X9Q6_MELAZ</name>
<protein>
    <submittedName>
        <fullName evidence="1">Zinc finger CCCH domain-containing protein 18</fullName>
    </submittedName>
</protein>
<comment type="caution">
    <text evidence="1">The sequence shown here is derived from an EMBL/GenBank/DDBJ whole genome shotgun (WGS) entry which is preliminary data.</text>
</comment>
<dbReference type="Proteomes" id="UP001164539">
    <property type="component" value="Chromosome 10"/>
</dbReference>
<gene>
    <name evidence="1" type="ORF">OWV82_017814</name>
</gene>
<keyword evidence="2" id="KW-1185">Reference proteome</keyword>
<sequence length="494" mass="55424">MANEEERVLENQLEQQLNEQRDSLCALNNALASDPTNSELLEVHTQLVQAIKDAGEGLLHLKRARLLREADFVFHGSNPTTEDAKAEPLDLTDVEPEPLQDRGYSVGSRCRFRYNDGRWYDGQIIGLEDASSAKISFLTPTSENMLMCKFFLQQRCQFGSNCRLSHGIDVPLSSLKKYIPTVWEQSLVGSTVWALPDDRMGIWRKAELESWDDELKMGEVVFRDDGSSAKLGIEAITSSEFAQTSDEEESDLSSEQSDSSDYEEDCLQGLGFDSNLKGGVQIDTVIFAKWENHTRGIASKMMANMGYREGMGLGATGQGMLDPIAVKVLPAKQSLDHALEAQQSEEGKENQQKKRSRGGRRKREKKFAAAARAARDEEESRPDVFSLINSQLAMHAETQNGGLPKTQRNKGSGKEKKVSRRDLVAYDDEVKDLRIRVEKLEEMVTRNKKDKAVHEAAMRKLNETRKALAEVEAAQASASNEVASREKEKRWLKF</sequence>
<accession>A0ACC1X9Q6</accession>
<evidence type="ECO:0000313" key="2">
    <source>
        <dbReference type="Proteomes" id="UP001164539"/>
    </source>
</evidence>
<reference evidence="1 2" key="1">
    <citation type="journal article" date="2023" name="Science">
        <title>Complex scaffold remodeling in plant triterpene biosynthesis.</title>
        <authorList>
            <person name="De La Pena R."/>
            <person name="Hodgson H."/>
            <person name="Liu J.C."/>
            <person name="Stephenson M.J."/>
            <person name="Martin A.C."/>
            <person name="Owen C."/>
            <person name="Harkess A."/>
            <person name="Leebens-Mack J."/>
            <person name="Jimenez L.E."/>
            <person name="Osbourn A."/>
            <person name="Sattely E.S."/>
        </authorList>
    </citation>
    <scope>NUCLEOTIDE SEQUENCE [LARGE SCALE GENOMIC DNA]</scope>
    <source>
        <strain evidence="2">cv. JPN11</strain>
        <tissue evidence="1">Leaf</tissue>
    </source>
</reference>